<dbReference type="AlphaFoldDB" id="A0A0F9DXN6"/>
<gene>
    <name evidence="1" type="ORF">LCGC14_2223920</name>
</gene>
<accession>A0A0F9DXN6</accession>
<protein>
    <submittedName>
        <fullName evidence="1">Uncharacterized protein</fullName>
    </submittedName>
</protein>
<reference evidence="1" key="1">
    <citation type="journal article" date="2015" name="Nature">
        <title>Complex archaea that bridge the gap between prokaryotes and eukaryotes.</title>
        <authorList>
            <person name="Spang A."/>
            <person name="Saw J.H."/>
            <person name="Jorgensen S.L."/>
            <person name="Zaremba-Niedzwiedzka K."/>
            <person name="Martijn J."/>
            <person name="Lind A.E."/>
            <person name="van Eijk R."/>
            <person name="Schleper C."/>
            <person name="Guy L."/>
            <person name="Ettema T.J."/>
        </authorList>
    </citation>
    <scope>NUCLEOTIDE SEQUENCE</scope>
</reference>
<dbReference type="EMBL" id="LAZR01029768">
    <property type="protein sequence ID" value="KKL58586.1"/>
    <property type="molecule type" value="Genomic_DNA"/>
</dbReference>
<sequence>MMARRPTFEIITPENSTIISLYNKVTGHVEEWSVAKDSRAYSHAIFSFARQQGIKLIDVGYAIRV</sequence>
<organism evidence="1">
    <name type="scientific">marine sediment metagenome</name>
    <dbReference type="NCBI Taxonomy" id="412755"/>
    <lineage>
        <taxon>unclassified sequences</taxon>
        <taxon>metagenomes</taxon>
        <taxon>ecological metagenomes</taxon>
    </lineage>
</organism>
<name>A0A0F9DXN6_9ZZZZ</name>
<evidence type="ECO:0000313" key="1">
    <source>
        <dbReference type="EMBL" id="KKL58586.1"/>
    </source>
</evidence>
<proteinExistence type="predicted"/>
<comment type="caution">
    <text evidence="1">The sequence shown here is derived from an EMBL/GenBank/DDBJ whole genome shotgun (WGS) entry which is preliminary data.</text>
</comment>